<evidence type="ECO:0000313" key="2">
    <source>
        <dbReference type="Proteomes" id="UP001432322"/>
    </source>
</evidence>
<protein>
    <submittedName>
        <fullName evidence="1">Uncharacterized protein</fullName>
    </submittedName>
</protein>
<evidence type="ECO:0000313" key="1">
    <source>
        <dbReference type="EMBL" id="GMT20442.1"/>
    </source>
</evidence>
<dbReference type="EMBL" id="BTSY01000003">
    <property type="protein sequence ID" value="GMT20442.1"/>
    <property type="molecule type" value="Genomic_DNA"/>
</dbReference>
<name>A0AAV5VQX8_9BILA</name>
<comment type="caution">
    <text evidence="1">The sequence shown here is derived from an EMBL/GenBank/DDBJ whole genome shotgun (WGS) entry which is preliminary data.</text>
</comment>
<feature type="non-terminal residue" evidence="1">
    <location>
        <position position="1"/>
    </location>
</feature>
<dbReference type="Proteomes" id="UP001432322">
    <property type="component" value="Unassembled WGS sequence"/>
</dbReference>
<sequence length="88" mass="10176">CFQGEFSRHPKYEGVYTCDFGNAIGTLFFHSRTDDDKTCVRDVSVNEYTGVKSYVIAFEQTAILFKEDPIKPAFYVQNGRIRERSFDC</sequence>
<proteinExistence type="predicted"/>
<reference evidence="1" key="1">
    <citation type="submission" date="2023-10" db="EMBL/GenBank/DDBJ databases">
        <title>Genome assembly of Pristionchus species.</title>
        <authorList>
            <person name="Yoshida K."/>
            <person name="Sommer R.J."/>
        </authorList>
    </citation>
    <scope>NUCLEOTIDE SEQUENCE</scope>
    <source>
        <strain evidence="1">RS5133</strain>
    </source>
</reference>
<keyword evidence="2" id="KW-1185">Reference proteome</keyword>
<organism evidence="1 2">
    <name type="scientific">Pristionchus fissidentatus</name>
    <dbReference type="NCBI Taxonomy" id="1538716"/>
    <lineage>
        <taxon>Eukaryota</taxon>
        <taxon>Metazoa</taxon>
        <taxon>Ecdysozoa</taxon>
        <taxon>Nematoda</taxon>
        <taxon>Chromadorea</taxon>
        <taxon>Rhabditida</taxon>
        <taxon>Rhabditina</taxon>
        <taxon>Diplogasteromorpha</taxon>
        <taxon>Diplogasteroidea</taxon>
        <taxon>Neodiplogasteridae</taxon>
        <taxon>Pristionchus</taxon>
    </lineage>
</organism>
<accession>A0AAV5VQX8</accession>
<dbReference type="AlphaFoldDB" id="A0AAV5VQX8"/>
<gene>
    <name evidence="1" type="ORF">PFISCL1PPCAC_11739</name>
</gene>